<dbReference type="SUPFAM" id="SSF55729">
    <property type="entry name" value="Acyl-CoA N-acyltransferases (Nat)"/>
    <property type="match status" value="1"/>
</dbReference>
<dbReference type="STRING" id="1121331.SAMN02745248_02530"/>
<dbReference type="AlphaFoldDB" id="A0A1M6SDY0"/>
<gene>
    <name evidence="2" type="ORF">SAMN02745248_02530</name>
</gene>
<dbReference type="CDD" id="cd04301">
    <property type="entry name" value="NAT_SF"/>
    <property type="match status" value="1"/>
</dbReference>
<accession>A0A1M6SDY0</accession>
<dbReference type="InterPro" id="IPR000182">
    <property type="entry name" value="GNAT_dom"/>
</dbReference>
<evidence type="ECO:0000313" key="2">
    <source>
        <dbReference type="EMBL" id="SHK42931.1"/>
    </source>
</evidence>
<protein>
    <submittedName>
        <fullName evidence="2">Acetyltransferase (GNAT) family protein</fullName>
    </submittedName>
</protein>
<dbReference type="EMBL" id="FRAD01000027">
    <property type="protein sequence ID" value="SHK42931.1"/>
    <property type="molecule type" value="Genomic_DNA"/>
</dbReference>
<dbReference type="RefSeq" id="WP_072904426.1">
    <property type="nucleotide sequence ID" value="NZ_FRAD01000027.1"/>
</dbReference>
<dbReference type="Proteomes" id="UP000183952">
    <property type="component" value="Unassembled WGS sequence"/>
</dbReference>
<dbReference type="Gene3D" id="3.40.630.30">
    <property type="match status" value="1"/>
</dbReference>
<dbReference type="PANTHER" id="PTHR43072">
    <property type="entry name" value="N-ACETYLTRANSFERASE"/>
    <property type="match status" value="1"/>
</dbReference>
<evidence type="ECO:0000313" key="3">
    <source>
        <dbReference type="Proteomes" id="UP000183952"/>
    </source>
</evidence>
<reference evidence="2 3" key="1">
    <citation type="submission" date="2016-11" db="EMBL/GenBank/DDBJ databases">
        <authorList>
            <person name="Jaros S."/>
            <person name="Januszkiewicz K."/>
            <person name="Wedrychowicz H."/>
        </authorList>
    </citation>
    <scope>NUCLEOTIDE SEQUENCE [LARGE SCALE GENOMIC DNA]</scope>
    <source>
        <strain evidence="2 3">DSM 3090</strain>
    </source>
</reference>
<dbReference type="InterPro" id="IPR016181">
    <property type="entry name" value="Acyl_CoA_acyltransferase"/>
</dbReference>
<name>A0A1M6SDY0_9CLOT</name>
<dbReference type="PROSITE" id="PS51186">
    <property type="entry name" value="GNAT"/>
    <property type="match status" value="1"/>
</dbReference>
<evidence type="ECO:0000259" key="1">
    <source>
        <dbReference type="PROSITE" id="PS51186"/>
    </source>
</evidence>
<keyword evidence="2" id="KW-0808">Transferase</keyword>
<sequence>MTINRSRKQEAPSPCGWGKFTYNWKGEKDYVKIMNVAVHPEYRKQGFAHKLLNHVTEEMKKIGMSRFCGETRASNKAMQIVFEECGYKLNKVEEGYYNNPSESAYKYVLQM</sequence>
<dbReference type="Pfam" id="PF00583">
    <property type="entry name" value="Acetyltransf_1"/>
    <property type="match status" value="1"/>
</dbReference>
<proteinExistence type="predicted"/>
<keyword evidence="3" id="KW-1185">Reference proteome</keyword>
<organism evidence="2 3">
    <name type="scientific">Hathewaya proteolytica DSM 3090</name>
    <dbReference type="NCBI Taxonomy" id="1121331"/>
    <lineage>
        <taxon>Bacteria</taxon>
        <taxon>Bacillati</taxon>
        <taxon>Bacillota</taxon>
        <taxon>Clostridia</taxon>
        <taxon>Eubacteriales</taxon>
        <taxon>Clostridiaceae</taxon>
        <taxon>Hathewaya</taxon>
    </lineage>
</organism>
<feature type="domain" description="N-acetyltransferase" evidence="1">
    <location>
        <begin position="1"/>
        <end position="111"/>
    </location>
</feature>
<dbReference type="PANTHER" id="PTHR43072:SF60">
    <property type="entry name" value="L-2,4-DIAMINOBUTYRIC ACID ACETYLTRANSFERASE"/>
    <property type="match status" value="1"/>
</dbReference>
<dbReference type="OrthoDB" id="57088at2"/>
<dbReference type="GO" id="GO:0016747">
    <property type="term" value="F:acyltransferase activity, transferring groups other than amino-acyl groups"/>
    <property type="evidence" value="ECO:0007669"/>
    <property type="project" value="InterPro"/>
</dbReference>